<dbReference type="InterPro" id="IPR013325">
    <property type="entry name" value="RNA_pol_sigma_r2"/>
</dbReference>
<dbReference type="Pfam" id="PF08281">
    <property type="entry name" value="Sigma70_r4_2"/>
    <property type="match status" value="1"/>
</dbReference>
<evidence type="ECO:0000256" key="1">
    <source>
        <dbReference type="ARBA" id="ARBA00010641"/>
    </source>
</evidence>
<gene>
    <name evidence="7" type="ORF">GCM10023143_20040</name>
</gene>
<evidence type="ECO:0000259" key="6">
    <source>
        <dbReference type="Pfam" id="PF08281"/>
    </source>
</evidence>
<dbReference type="InterPro" id="IPR014284">
    <property type="entry name" value="RNA_pol_sigma-70_dom"/>
</dbReference>
<feature type="domain" description="RNA polymerase sigma factor 70 region 4 type 2" evidence="6">
    <location>
        <begin position="127"/>
        <end position="176"/>
    </location>
</feature>
<evidence type="ECO:0000313" key="7">
    <source>
        <dbReference type="EMBL" id="GAA4311117.1"/>
    </source>
</evidence>
<feature type="domain" description="RNA polymerase sigma-70 region 2" evidence="5">
    <location>
        <begin position="27"/>
        <end position="94"/>
    </location>
</feature>
<dbReference type="InterPro" id="IPR013324">
    <property type="entry name" value="RNA_pol_sigma_r3/r4-like"/>
</dbReference>
<evidence type="ECO:0000256" key="2">
    <source>
        <dbReference type="ARBA" id="ARBA00023015"/>
    </source>
</evidence>
<keyword evidence="2" id="KW-0805">Transcription regulation</keyword>
<name>A0ABP8FUA9_9BACT</name>
<dbReference type="RefSeq" id="WP_344978794.1">
    <property type="nucleotide sequence ID" value="NZ_BAABFN010000004.1"/>
</dbReference>
<dbReference type="EMBL" id="BAABFN010000004">
    <property type="protein sequence ID" value="GAA4311117.1"/>
    <property type="molecule type" value="Genomic_DNA"/>
</dbReference>
<dbReference type="NCBIfam" id="TIGR02937">
    <property type="entry name" value="sigma70-ECF"/>
    <property type="match status" value="1"/>
</dbReference>
<keyword evidence="3" id="KW-0731">Sigma factor</keyword>
<dbReference type="SUPFAM" id="SSF88659">
    <property type="entry name" value="Sigma3 and sigma4 domains of RNA polymerase sigma factors"/>
    <property type="match status" value="1"/>
</dbReference>
<evidence type="ECO:0000313" key="8">
    <source>
        <dbReference type="Proteomes" id="UP001501207"/>
    </source>
</evidence>
<dbReference type="InterPro" id="IPR013249">
    <property type="entry name" value="RNA_pol_sigma70_r4_t2"/>
</dbReference>
<dbReference type="InterPro" id="IPR007627">
    <property type="entry name" value="RNA_pol_sigma70_r2"/>
</dbReference>
<comment type="caution">
    <text evidence="7">The sequence shown here is derived from an EMBL/GenBank/DDBJ whole genome shotgun (WGS) entry which is preliminary data.</text>
</comment>
<organism evidence="7 8">
    <name type="scientific">Compostibacter hankyongensis</name>
    <dbReference type="NCBI Taxonomy" id="1007089"/>
    <lineage>
        <taxon>Bacteria</taxon>
        <taxon>Pseudomonadati</taxon>
        <taxon>Bacteroidota</taxon>
        <taxon>Chitinophagia</taxon>
        <taxon>Chitinophagales</taxon>
        <taxon>Chitinophagaceae</taxon>
        <taxon>Compostibacter</taxon>
    </lineage>
</organism>
<dbReference type="PANTHER" id="PTHR43133:SF46">
    <property type="entry name" value="RNA POLYMERASE SIGMA-70 FACTOR ECF SUBFAMILY"/>
    <property type="match status" value="1"/>
</dbReference>
<dbReference type="Proteomes" id="UP001501207">
    <property type="component" value="Unassembled WGS sequence"/>
</dbReference>
<sequence length="203" mass="23270">MPTSTSDNEKELLMQVTGGDEAAFTQLFHAYHQKLGAYVFRLTGSVDAAEEIVQETFVKVWAKRRLLANVDNFGAYLYMTSRNHALNCLRQQAKERARSYYYVLNYSEIYDEHSSEDPVFGVDRYVLIDQAVAELPPQQQKVYLLSRRAGLKQGEIASRMSLSRETVKKYLKLAVRSISNYLRTHGDFSLIFLLALGSLKFFC</sequence>
<protein>
    <submittedName>
        <fullName evidence="7">RNA polymerase sigma-70 factor</fullName>
    </submittedName>
</protein>
<reference evidence="8" key="1">
    <citation type="journal article" date="2019" name="Int. J. Syst. Evol. Microbiol.">
        <title>The Global Catalogue of Microorganisms (GCM) 10K type strain sequencing project: providing services to taxonomists for standard genome sequencing and annotation.</title>
        <authorList>
            <consortium name="The Broad Institute Genomics Platform"/>
            <consortium name="The Broad Institute Genome Sequencing Center for Infectious Disease"/>
            <person name="Wu L."/>
            <person name="Ma J."/>
        </authorList>
    </citation>
    <scope>NUCLEOTIDE SEQUENCE [LARGE SCALE GENOMIC DNA]</scope>
    <source>
        <strain evidence="8">JCM 17664</strain>
    </source>
</reference>
<proteinExistence type="inferred from homology"/>
<dbReference type="Pfam" id="PF04542">
    <property type="entry name" value="Sigma70_r2"/>
    <property type="match status" value="1"/>
</dbReference>
<accession>A0ABP8FUA9</accession>
<evidence type="ECO:0000256" key="3">
    <source>
        <dbReference type="ARBA" id="ARBA00023082"/>
    </source>
</evidence>
<dbReference type="Gene3D" id="1.10.10.10">
    <property type="entry name" value="Winged helix-like DNA-binding domain superfamily/Winged helix DNA-binding domain"/>
    <property type="match status" value="1"/>
</dbReference>
<dbReference type="InterPro" id="IPR039425">
    <property type="entry name" value="RNA_pol_sigma-70-like"/>
</dbReference>
<dbReference type="PANTHER" id="PTHR43133">
    <property type="entry name" value="RNA POLYMERASE ECF-TYPE SIGMA FACTO"/>
    <property type="match status" value="1"/>
</dbReference>
<dbReference type="Gene3D" id="1.10.1740.10">
    <property type="match status" value="1"/>
</dbReference>
<evidence type="ECO:0000256" key="4">
    <source>
        <dbReference type="ARBA" id="ARBA00023163"/>
    </source>
</evidence>
<keyword evidence="8" id="KW-1185">Reference proteome</keyword>
<dbReference type="InterPro" id="IPR036388">
    <property type="entry name" value="WH-like_DNA-bd_sf"/>
</dbReference>
<comment type="similarity">
    <text evidence="1">Belongs to the sigma-70 factor family. ECF subfamily.</text>
</comment>
<keyword evidence="4" id="KW-0804">Transcription</keyword>
<evidence type="ECO:0000259" key="5">
    <source>
        <dbReference type="Pfam" id="PF04542"/>
    </source>
</evidence>
<dbReference type="SUPFAM" id="SSF88946">
    <property type="entry name" value="Sigma2 domain of RNA polymerase sigma factors"/>
    <property type="match status" value="1"/>
</dbReference>